<dbReference type="InterPro" id="IPR001480">
    <property type="entry name" value="Bulb-type_lectin_dom"/>
</dbReference>
<dbReference type="OrthoDB" id="516973at2"/>
<dbReference type="RefSeq" id="WP_090032359.1">
    <property type="nucleotide sequence ID" value="NZ_BONM01000021.1"/>
</dbReference>
<reference evidence="3 4" key="1">
    <citation type="submission" date="2016-10" db="EMBL/GenBank/DDBJ databases">
        <authorList>
            <person name="de Groot N.N."/>
        </authorList>
    </citation>
    <scope>NUCLEOTIDE SEQUENCE [LARGE SCALE GENOMIC DNA]</scope>
    <source>
        <strain evidence="3 4">CGMCC 4.6945</strain>
    </source>
</reference>
<evidence type="ECO:0000259" key="2">
    <source>
        <dbReference type="PROSITE" id="PS50927"/>
    </source>
</evidence>
<feature type="domain" description="Bulb-type lectin" evidence="2">
    <location>
        <begin position="33"/>
        <end position="148"/>
    </location>
</feature>
<dbReference type="STRING" id="988821.SAMN05421867_106142"/>
<dbReference type="AlphaFoldDB" id="A0A1I0Y5W6"/>
<dbReference type="Gene3D" id="2.90.10.10">
    <property type="entry name" value="Bulb-type lectin domain"/>
    <property type="match status" value="2"/>
</dbReference>
<evidence type="ECO:0000313" key="3">
    <source>
        <dbReference type="EMBL" id="SFB07543.1"/>
    </source>
</evidence>
<proteinExistence type="predicted"/>
<dbReference type="SMART" id="SM00108">
    <property type="entry name" value="B_lectin"/>
    <property type="match status" value="2"/>
</dbReference>
<evidence type="ECO:0000256" key="1">
    <source>
        <dbReference type="SAM" id="SignalP"/>
    </source>
</evidence>
<sequence length="262" mass="27145">MSRRTTALILSTALAGAALAATAPAAVAAPAIASELHVGETLRVGENLSVEGELADSHLEMQTDGNVVLYVNDGSGDVALWQSGTAGHPGAYLVMQTDGNAVVYAGDNGPALWQSGTYGNPNAYLVLQGDANAVIYGNGGAKWQSGTYISTDLPNVLFTGEVLASGEELVSPSGTVTLAMQRDGNLVAYANGRAFWSAGIKTRPGAYAVLQSDNNFVVYTADGTRALWQSRTSAPGVDGAVVVYDDGVTVETVDEYLWVIEP</sequence>
<evidence type="ECO:0000313" key="4">
    <source>
        <dbReference type="Proteomes" id="UP000199012"/>
    </source>
</evidence>
<dbReference type="PROSITE" id="PS50927">
    <property type="entry name" value="BULB_LECTIN"/>
    <property type="match status" value="2"/>
</dbReference>
<dbReference type="EMBL" id="FOKA01000006">
    <property type="protein sequence ID" value="SFB07543.1"/>
    <property type="molecule type" value="Genomic_DNA"/>
</dbReference>
<organism evidence="3 4">
    <name type="scientific">Cellulomonas marina</name>
    <dbReference type="NCBI Taxonomy" id="988821"/>
    <lineage>
        <taxon>Bacteria</taxon>
        <taxon>Bacillati</taxon>
        <taxon>Actinomycetota</taxon>
        <taxon>Actinomycetes</taxon>
        <taxon>Micrococcales</taxon>
        <taxon>Cellulomonadaceae</taxon>
        <taxon>Cellulomonas</taxon>
    </lineage>
</organism>
<gene>
    <name evidence="3" type="ORF">SAMN05421867_106142</name>
</gene>
<feature type="signal peptide" evidence="1">
    <location>
        <begin position="1"/>
        <end position="20"/>
    </location>
</feature>
<protein>
    <submittedName>
        <fullName evidence="3">Endoglucanase</fullName>
    </submittedName>
</protein>
<dbReference type="Proteomes" id="UP000199012">
    <property type="component" value="Unassembled WGS sequence"/>
</dbReference>
<dbReference type="SUPFAM" id="SSF51110">
    <property type="entry name" value="alpha-D-mannose-specific plant lectins"/>
    <property type="match status" value="2"/>
</dbReference>
<dbReference type="Gene3D" id="2.90.10.30">
    <property type="match status" value="1"/>
</dbReference>
<dbReference type="InterPro" id="IPR036426">
    <property type="entry name" value="Bulb-type_lectin_dom_sf"/>
</dbReference>
<name>A0A1I0Y5W6_9CELL</name>
<keyword evidence="1" id="KW-0732">Signal</keyword>
<feature type="domain" description="Bulb-type lectin" evidence="2">
    <location>
        <begin position="154"/>
        <end position="262"/>
    </location>
</feature>
<feature type="chain" id="PRO_5039002085" evidence="1">
    <location>
        <begin position="21"/>
        <end position="262"/>
    </location>
</feature>
<keyword evidence="4" id="KW-1185">Reference proteome</keyword>
<accession>A0A1I0Y5W6</accession>